<dbReference type="OrthoDB" id="9808041at2"/>
<dbReference type="KEGG" id="lpil:LIP_3123"/>
<dbReference type="GO" id="GO:0046656">
    <property type="term" value="P:folic acid biosynthetic process"/>
    <property type="evidence" value="ECO:0007669"/>
    <property type="project" value="UniProtKB-KW"/>
</dbReference>
<feature type="compositionally biased region" description="Basic and acidic residues" evidence="9">
    <location>
        <begin position="176"/>
        <end position="188"/>
    </location>
</feature>
<dbReference type="PANTHER" id="PTHR43071">
    <property type="entry name" value="2-AMINO-4-HYDROXY-6-HYDROXYMETHYLDIHYDROPTERIDINE PYROPHOSPHOKINASE"/>
    <property type="match status" value="1"/>
</dbReference>
<organism evidence="11 12">
    <name type="scientific">Limnochorda pilosa</name>
    <dbReference type="NCBI Taxonomy" id="1555112"/>
    <lineage>
        <taxon>Bacteria</taxon>
        <taxon>Bacillati</taxon>
        <taxon>Bacillota</taxon>
        <taxon>Limnochordia</taxon>
        <taxon>Limnochordales</taxon>
        <taxon>Limnochordaceae</taxon>
        <taxon>Limnochorda</taxon>
    </lineage>
</organism>
<dbReference type="STRING" id="1555112.LIP_3123"/>
<dbReference type="InterPro" id="IPR000550">
    <property type="entry name" value="Hppk"/>
</dbReference>
<evidence type="ECO:0000256" key="7">
    <source>
        <dbReference type="ARBA" id="ARBA00022840"/>
    </source>
</evidence>
<keyword evidence="8" id="KW-0289">Folate biosynthesis</keyword>
<evidence type="ECO:0000256" key="6">
    <source>
        <dbReference type="ARBA" id="ARBA00022777"/>
    </source>
</evidence>
<dbReference type="PATRIC" id="fig|1555112.3.peg.3169"/>
<keyword evidence="5" id="KW-0547">Nucleotide-binding</keyword>
<proteinExistence type="predicted"/>
<dbReference type="InterPro" id="IPR035907">
    <property type="entry name" value="Hppk_sf"/>
</dbReference>
<evidence type="ECO:0000256" key="2">
    <source>
        <dbReference type="ARBA" id="ARBA00005051"/>
    </source>
</evidence>
<reference evidence="12" key="1">
    <citation type="submission" date="2015-07" db="EMBL/GenBank/DDBJ databases">
        <title>Complete genome sequence and phylogenetic analysis of Limnochorda pilosa.</title>
        <authorList>
            <person name="Watanabe M."/>
            <person name="Kojima H."/>
            <person name="Fukui M."/>
        </authorList>
    </citation>
    <scope>NUCLEOTIDE SEQUENCE [LARGE SCALE GENOMIC DNA]</scope>
    <source>
        <strain evidence="12">HC45</strain>
    </source>
</reference>
<evidence type="ECO:0000256" key="5">
    <source>
        <dbReference type="ARBA" id="ARBA00022741"/>
    </source>
</evidence>
<comment type="pathway">
    <text evidence="2">Cofactor biosynthesis; tetrahydrofolate biosynthesis; 2-amino-4-hydroxy-6-hydroxymethyl-7,8-dihydropteridine diphosphate from 7,8-dihydroneopterin triphosphate: step 4/4.</text>
</comment>
<dbReference type="EC" id="2.7.6.3" evidence="3"/>
<comment type="catalytic activity">
    <reaction evidence="1">
        <text>6-hydroxymethyl-7,8-dihydropterin + ATP = (7,8-dihydropterin-6-yl)methyl diphosphate + AMP + H(+)</text>
        <dbReference type="Rhea" id="RHEA:11412"/>
        <dbReference type="ChEBI" id="CHEBI:15378"/>
        <dbReference type="ChEBI" id="CHEBI:30616"/>
        <dbReference type="ChEBI" id="CHEBI:44841"/>
        <dbReference type="ChEBI" id="CHEBI:72950"/>
        <dbReference type="ChEBI" id="CHEBI:456215"/>
        <dbReference type="EC" id="2.7.6.3"/>
    </reaction>
</comment>
<feature type="domain" description="7,8-dihydro-6-hydroxymethylpterin-pyrophosphokinase" evidence="10">
    <location>
        <begin position="87"/>
        <end position="98"/>
    </location>
</feature>
<evidence type="ECO:0000256" key="1">
    <source>
        <dbReference type="ARBA" id="ARBA00000198"/>
    </source>
</evidence>
<dbReference type="PANTHER" id="PTHR43071:SF1">
    <property type="entry name" value="2-AMINO-4-HYDROXY-6-HYDROXYMETHYLDIHYDROPTERIDINE PYROPHOSPHOKINASE"/>
    <property type="match status" value="1"/>
</dbReference>
<dbReference type="CDD" id="cd00483">
    <property type="entry name" value="HPPK"/>
    <property type="match status" value="1"/>
</dbReference>
<evidence type="ECO:0000256" key="4">
    <source>
        <dbReference type="ARBA" id="ARBA00022679"/>
    </source>
</evidence>
<evidence type="ECO:0000256" key="3">
    <source>
        <dbReference type="ARBA" id="ARBA00013253"/>
    </source>
</evidence>
<evidence type="ECO:0000256" key="9">
    <source>
        <dbReference type="SAM" id="MobiDB-lite"/>
    </source>
</evidence>
<reference evidence="12" key="2">
    <citation type="journal article" date="2016" name="Int. J. Syst. Evol. Microbiol.">
        <title>Complete genome sequence and cell structure of Limnochorda pilosa, a Gram-negative spore-former within the phylum Firmicutes.</title>
        <authorList>
            <person name="Watanabe M."/>
            <person name="Kojima H."/>
            <person name="Fukui M."/>
        </authorList>
    </citation>
    <scope>NUCLEOTIDE SEQUENCE [LARGE SCALE GENOMIC DNA]</scope>
    <source>
        <strain evidence="12">HC45</strain>
    </source>
</reference>
<dbReference type="GO" id="GO:0003848">
    <property type="term" value="F:2-amino-4-hydroxy-6-hydroxymethyldihydropteridine diphosphokinase activity"/>
    <property type="evidence" value="ECO:0007669"/>
    <property type="project" value="UniProtKB-EC"/>
</dbReference>
<dbReference type="GO" id="GO:0046654">
    <property type="term" value="P:tetrahydrofolate biosynthetic process"/>
    <property type="evidence" value="ECO:0007669"/>
    <property type="project" value="UniProtKB-UniPathway"/>
</dbReference>
<dbReference type="PROSITE" id="PS00794">
    <property type="entry name" value="HPPK"/>
    <property type="match status" value="1"/>
</dbReference>
<accession>A0A0K2SPB9</accession>
<evidence type="ECO:0000259" key="10">
    <source>
        <dbReference type="PROSITE" id="PS00794"/>
    </source>
</evidence>
<dbReference type="UniPathway" id="UPA00077">
    <property type="reaction ID" value="UER00155"/>
</dbReference>
<dbReference type="Proteomes" id="UP000065807">
    <property type="component" value="Chromosome"/>
</dbReference>
<evidence type="ECO:0000256" key="8">
    <source>
        <dbReference type="ARBA" id="ARBA00022909"/>
    </source>
</evidence>
<dbReference type="Gene3D" id="3.30.70.560">
    <property type="entry name" value="7,8-Dihydro-6-hydroxymethylpterin-pyrophosphokinase HPPK"/>
    <property type="match status" value="1"/>
</dbReference>
<dbReference type="GO" id="GO:0016301">
    <property type="term" value="F:kinase activity"/>
    <property type="evidence" value="ECO:0007669"/>
    <property type="project" value="UniProtKB-KW"/>
</dbReference>
<keyword evidence="12" id="KW-1185">Reference proteome</keyword>
<dbReference type="SUPFAM" id="SSF55083">
    <property type="entry name" value="6-hydroxymethyl-7,8-dihydropterin pyrophosphokinase, HPPK"/>
    <property type="match status" value="1"/>
</dbReference>
<evidence type="ECO:0000313" key="11">
    <source>
        <dbReference type="EMBL" id="BAS28951.1"/>
    </source>
</evidence>
<dbReference type="EMBL" id="AP014924">
    <property type="protein sequence ID" value="BAS28951.1"/>
    <property type="molecule type" value="Genomic_DNA"/>
</dbReference>
<dbReference type="Pfam" id="PF01288">
    <property type="entry name" value="HPPK"/>
    <property type="match status" value="1"/>
</dbReference>
<keyword evidence="7" id="KW-0067">ATP-binding</keyword>
<dbReference type="GO" id="GO:0005524">
    <property type="term" value="F:ATP binding"/>
    <property type="evidence" value="ECO:0007669"/>
    <property type="project" value="UniProtKB-KW"/>
</dbReference>
<gene>
    <name evidence="11" type="ORF">LIP_3123</name>
</gene>
<evidence type="ECO:0000313" key="12">
    <source>
        <dbReference type="Proteomes" id="UP000065807"/>
    </source>
</evidence>
<name>A0A0K2SPB9_LIMPI</name>
<dbReference type="NCBIfam" id="TIGR01498">
    <property type="entry name" value="folK"/>
    <property type="match status" value="1"/>
</dbReference>
<feature type="region of interest" description="Disordered" evidence="9">
    <location>
        <begin position="156"/>
        <end position="188"/>
    </location>
</feature>
<protein>
    <recommendedName>
        <fullName evidence="3">2-amino-4-hydroxy-6-hydroxymethyldihydropteridine diphosphokinase</fullName>
        <ecNumber evidence="3">2.7.6.3</ecNumber>
    </recommendedName>
</protein>
<keyword evidence="4" id="KW-0808">Transferase</keyword>
<keyword evidence="6 11" id="KW-0418">Kinase</keyword>
<dbReference type="AlphaFoldDB" id="A0A0K2SPB9"/>
<sequence>MTAFLGLGSNLGDRKRWLEEALRKLAGLPSTQAVRTSSVYETEPWGGVPQPQYLNVVVEVRTGLSPEELLDGALAVERALGRVRAVRWGPRTIDVDLLWMDGQERSTDRLILPHPRLVERAFVLVPLAELEPDLIVHGRSVGAWLSRLPEDARDGEVRRVGGPMLPERAGPSGLDEPIHVEHEDGGPA</sequence>